<accession>A0AAV4DZX0</accession>
<keyword evidence="2" id="KW-1185">Reference proteome</keyword>
<proteinExistence type="predicted"/>
<evidence type="ECO:0000313" key="1">
    <source>
        <dbReference type="EMBL" id="GFO49690.1"/>
    </source>
</evidence>
<dbReference type="AlphaFoldDB" id="A0AAV4DZX0"/>
<name>A0AAV4DZX0_9GAST</name>
<sequence length="134" mass="13957">MASTVGLKTVAEGFQGKRAILYPPRTPNMPRSSCGGRVGSTVASKSALRSAGTLMSGVRAPPPAPWLGGGPESLGSPCCGLASYKNLFLLVETSSPAGGGQKRLSSHICYRSTNHKPIIYHLCINIIFVSTSPL</sequence>
<dbReference type="EMBL" id="BLXT01008499">
    <property type="protein sequence ID" value="GFO49690.1"/>
    <property type="molecule type" value="Genomic_DNA"/>
</dbReference>
<dbReference type="Proteomes" id="UP000735302">
    <property type="component" value="Unassembled WGS sequence"/>
</dbReference>
<gene>
    <name evidence="1" type="ORF">PoB_007619500</name>
</gene>
<comment type="caution">
    <text evidence="1">The sequence shown here is derived from an EMBL/GenBank/DDBJ whole genome shotgun (WGS) entry which is preliminary data.</text>
</comment>
<protein>
    <submittedName>
        <fullName evidence="1">Uncharacterized protein</fullName>
    </submittedName>
</protein>
<reference evidence="1 2" key="1">
    <citation type="journal article" date="2021" name="Elife">
        <title>Chloroplast acquisition without the gene transfer in kleptoplastic sea slugs, Plakobranchus ocellatus.</title>
        <authorList>
            <person name="Maeda T."/>
            <person name="Takahashi S."/>
            <person name="Yoshida T."/>
            <person name="Shimamura S."/>
            <person name="Takaki Y."/>
            <person name="Nagai Y."/>
            <person name="Toyoda A."/>
            <person name="Suzuki Y."/>
            <person name="Arimoto A."/>
            <person name="Ishii H."/>
            <person name="Satoh N."/>
            <person name="Nishiyama T."/>
            <person name="Hasebe M."/>
            <person name="Maruyama T."/>
            <person name="Minagawa J."/>
            <person name="Obokata J."/>
            <person name="Shigenobu S."/>
        </authorList>
    </citation>
    <scope>NUCLEOTIDE SEQUENCE [LARGE SCALE GENOMIC DNA]</scope>
</reference>
<evidence type="ECO:0000313" key="2">
    <source>
        <dbReference type="Proteomes" id="UP000735302"/>
    </source>
</evidence>
<organism evidence="1 2">
    <name type="scientific">Plakobranchus ocellatus</name>
    <dbReference type="NCBI Taxonomy" id="259542"/>
    <lineage>
        <taxon>Eukaryota</taxon>
        <taxon>Metazoa</taxon>
        <taxon>Spiralia</taxon>
        <taxon>Lophotrochozoa</taxon>
        <taxon>Mollusca</taxon>
        <taxon>Gastropoda</taxon>
        <taxon>Heterobranchia</taxon>
        <taxon>Euthyneura</taxon>
        <taxon>Panpulmonata</taxon>
        <taxon>Sacoglossa</taxon>
        <taxon>Placobranchoidea</taxon>
        <taxon>Plakobranchidae</taxon>
        <taxon>Plakobranchus</taxon>
    </lineage>
</organism>